<dbReference type="AlphaFoldDB" id="A0A9N8ML15"/>
<organism evidence="1 2">
    <name type="scientific">Paraburkholderia domus</name>
    <dbReference type="NCBI Taxonomy" id="2793075"/>
    <lineage>
        <taxon>Bacteria</taxon>
        <taxon>Pseudomonadati</taxon>
        <taxon>Pseudomonadota</taxon>
        <taxon>Betaproteobacteria</taxon>
        <taxon>Burkholderiales</taxon>
        <taxon>Burkholderiaceae</taxon>
        <taxon>Paraburkholderia</taxon>
    </lineage>
</organism>
<name>A0A9N8ML15_9BURK</name>
<reference evidence="1" key="1">
    <citation type="submission" date="2021-02" db="EMBL/GenBank/DDBJ databases">
        <authorList>
            <person name="Vanwijnsberghe S."/>
        </authorList>
    </citation>
    <scope>NUCLEOTIDE SEQUENCE</scope>
    <source>
        <strain evidence="1">R-70211</strain>
    </source>
</reference>
<keyword evidence="2" id="KW-1185">Reference proteome</keyword>
<dbReference type="Proteomes" id="UP000675121">
    <property type="component" value="Unassembled WGS sequence"/>
</dbReference>
<proteinExistence type="predicted"/>
<dbReference type="RefSeq" id="WP_201138910.1">
    <property type="nucleotide sequence ID" value="NZ_CAJNAS010000003.1"/>
</dbReference>
<gene>
    <name evidence="1" type="ORF">R70211_01333</name>
</gene>
<comment type="caution">
    <text evidence="1">The sequence shown here is derived from an EMBL/GenBank/DDBJ whole genome shotgun (WGS) entry which is preliminary data.</text>
</comment>
<dbReference type="EMBL" id="CAJNAS010000003">
    <property type="protein sequence ID" value="CAE6872148.1"/>
    <property type="molecule type" value="Genomic_DNA"/>
</dbReference>
<accession>A0A9N8ML15</accession>
<evidence type="ECO:0000313" key="2">
    <source>
        <dbReference type="Proteomes" id="UP000675121"/>
    </source>
</evidence>
<evidence type="ECO:0000313" key="1">
    <source>
        <dbReference type="EMBL" id="CAE6872148.1"/>
    </source>
</evidence>
<sequence length="94" mass="10814">MNWFITRVELHSADEEDYQKLHEEMEARRFFRAIQDQSGTYHQLPTAMYFSQSMELDSVAVKSLAVDAANATGRRSWVLTCLTPQWAAQGLPYA</sequence>
<protein>
    <submittedName>
        <fullName evidence="1">Uncharacterized protein</fullName>
    </submittedName>
</protein>